<gene>
    <name evidence="3" type="ORF">P8V03_18035</name>
</gene>
<dbReference type="Pfam" id="PF00404">
    <property type="entry name" value="Dockerin_1"/>
    <property type="match status" value="1"/>
</dbReference>
<name>A0ABU4JY05_9CLOT</name>
<keyword evidence="1" id="KW-0472">Membrane</keyword>
<dbReference type="SUPFAM" id="SSF49384">
    <property type="entry name" value="Carbohydrate-binding domain"/>
    <property type="match status" value="1"/>
</dbReference>
<feature type="domain" description="Dockerin" evidence="2">
    <location>
        <begin position="578"/>
        <end position="648"/>
    </location>
</feature>
<dbReference type="Proteomes" id="UP001281656">
    <property type="component" value="Unassembled WGS sequence"/>
</dbReference>
<proteinExistence type="predicted"/>
<dbReference type="CDD" id="cd14256">
    <property type="entry name" value="Dockerin_I"/>
    <property type="match status" value="1"/>
</dbReference>
<feature type="transmembrane region" description="Helical" evidence="1">
    <location>
        <begin position="24"/>
        <end position="45"/>
    </location>
</feature>
<keyword evidence="1" id="KW-0812">Transmembrane</keyword>
<dbReference type="RefSeq" id="WP_318799236.1">
    <property type="nucleotide sequence ID" value="NZ_JARUJP010000037.1"/>
</dbReference>
<dbReference type="PROSITE" id="PS51766">
    <property type="entry name" value="DOCKERIN"/>
    <property type="match status" value="1"/>
</dbReference>
<evidence type="ECO:0000313" key="3">
    <source>
        <dbReference type="EMBL" id="MDW8803040.1"/>
    </source>
</evidence>
<dbReference type="EMBL" id="JARUJP010000037">
    <property type="protein sequence ID" value="MDW8803040.1"/>
    <property type="molecule type" value="Genomic_DNA"/>
</dbReference>
<evidence type="ECO:0000259" key="2">
    <source>
        <dbReference type="PROSITE" id="PS51766"/>
    </source>
</evidence>
<keyword evidence="1" id="KW-1133">Transmembrane helix</keyword>
<dbReference type="InterPro" id="IPR002105">
    <property type="entry name" value="Dockerin_1_rpt"/>
</dbReference>
<keyword evidence="4" id="KW-1185">Reference proteome</keyword>
<organism evidence="3 4">
    <name type="scientific">Clostridium tanneri</name>
    <dbReference type="NCBI Taxonomy" id="3037988"/>
    <lineage>
        <taxon>Bacteria</taxon>
        <taxon>Bacillati</taxon>
        <taxon>Bacillota</taxon>
        <taxon>Clostridia</taxon>
        <taxon>Eubacteriales</taxon>
        <taxon>Clostridiaceae</taxon>
        <taxon>Clostridium</taxon>
    </lineage>
</organism>
<protein>
    <submittedName>
        <fullName evidence="3">Dockerin type I repeat-containing protein</fullName>
    </submittedName>
</protein>
<dbReference type="SUPFAM" id="SSF63446">
    <property type="entry name" value="Type I dockerin domain"/>
    <property type="match status" value="1"/>
</dbReference>
<dbReference type="InterPro" id="IPR036439">
    <property type="entry name" value="Dockerin_dom_sf"/>
</dbReference>
<evidence type="ECO:0000256" key="1">
    <source>
        <dbReference type="SAM" id="Phobius"/>
    </source>
</evidence>
<reference evidence="3 4" key="1">
    <citation type="submission" date="2023-04" db="EMBL/GenBank/DDBJ databases">
        <title>Clostridium tannerae sp. nov., isolated from the fecal material of an alpaca.</title>
        <authorList>
            <person name="Miller S."/>
            <person name="Hendry M."/>
            <person name="King J."/>
            <person name="Sankaranarayanan K."/>
            <person name="Lawson P.A."/>
        </authorList>
    </citation>
    <scope>NUCLEOTIDE SEQUENCE [LARGE SCALE GENOMIC DNA]</scope>
    <source>
        <strain evidence="3 4">A1-XYC3</strain>
    </source>
</reference>
<dbReference type="InterPro" id="IPR016134">
    <property type="entry name" value="Dockerin_dom"/>
</dbReference>
<accession>A0ABU4JY05</accession>
<sequence length="652" mass="69978">MLKTIRDINESYPFLKKIRVKETLTGLAVALFITMLNYNCVLAVAPADQNFDSIPIQESPIQDNPFLNLNGVIYSTDSTHDALRVDTISNITGNLPTLGIGNGLSSNWYGTNTGTYFQFASANNTNNFKVLSLRAEVWGGGSGTAEKYIISGYDNGVQKVSATVNFTASGTYGLGNASIIYNRQTTPAEEVSSGNMANAGLLTFGSDWNNIDQVRFTVADNKILAVFIDQIDFSNPIITTQLQQVTNVQLSPLGIASWDDIYNESGYELQLYKDGVPQGNVVLKNANTTTHSFISDMRAAGVGNYTVKVVAKGDRISYLDSVQSAPSPSQTVVQLGTVSTGLLWTGNIAHWDAVTNALSYDVQLYKEGVEQGSPLNVLAANIANGQDFTDTILSLGNGAYTYKVTAKGNDTLILDGMQSGVSDNNIKLLEITTISVTAGRGLGRADKKLEFANVKIPFFIDSQSFLKDLTSYSFDILYDPTKVGTVTVDTSSGMTKPTIGAPVIDGSKERVTLTWSGTFTEDLVSIYNANKGVLFKLNFVTKPDFVADGTNIEVGTGSFNFGTGVSSSNIVRVNGKIMFGIYGDIDGDGKITSADSNLVNKYTTGRKSFITGEVKETAADVNADGHITSADATEILNYISGKLSTLKTLFGY</sequence>
<comment type="caution">
    <text evidence="3">The sequence shown here is derived from an EMBL/GenBank/DDBJ whole genome shotgun (WGS) entry which is preliminary data.</text>
</comment>
<dbReference type="Gene3D" id="1.10.1330.10">
    <property type="entry name" value="Dockerin domain"/>
    <property type="match status" value="1"/>
</dbReference>
<evidence type="ECO:0000313" key="4">
    <source>
        <dbReference type="Proteomes" id="UP001281656"/>
    </source>
</evidence>
<dbReference type="InterPro" id="IPR008965">
    <property type="entry name" value="CBM2/CBM3_carb-bd_dom_sf"/>
</dbReference>